<proteinExistence type="predicted"/>
<feature type="domain" description="Aminoacyl-transfer RNA synthetases class-II family profile" evidence="6">
    <location>
        <begin position="1"/>
        <end position="99"/>
    </location>
</feature>
<keyword evidence="1" id="KW-0436">Ligase</keyword>
<evidence type="ECO:0000256" key="2">
    <source>
        <dbReference type="ARBA" id="ARBA00022741"/>
    </source>
</evidence>
<evidence type="ECO:0000256" key="5">
    <source>
        <dbReference type="ARBA" id="ARBA00023146"/>
    </source>
</evidence>
<keyword evidence="5 7" id="KW-0030">Aminoacyl-tRNA synthetase</keyword>
<dbReference type="Gene3D" id="3.30.930.10">
    <property type="entry name" value="Bira Bifunctional Protein, Domain 2"/>
    <property type="match status" value="1"/>
</dbReference>
<sequence length="99" mass="11929">MEDEYIRRGFQEVKVPIIAKKELFEISGHWDKYQDCMFKLQSEDENNMYAMAPMHCPFHNLIYKSDSRSYRDLPIRYADFTALHRNRGKLTRINTCTLF</sequence>
<dbReference type="InterPro" id="IPR002314">
    <property type="entry name" value="aa-tRNA-synt_IIb"/>
</dbReference>
<name>A0A1V0SBF5_9VIRU</name>
<evidence type="ECO:0000313" key="7">
    <source>
        <dbReference type="EMBL" id="ARF09026.1"/>
    </source>
</evidence>
<dbReference type="SUPFAM" id="SSF55681">
    <property type="entry name" value="Class II aaRS and biotin synthetases"/>
    <property type="match status" value="1"/>
</dbReference>
<organism evidence="7">
    <name type="scientific">Catovirus CTV1</name>
    <dbReference type="NCBI Taxonomy" id="1977631"/>
    <lineage>
        <taxon>Viruses</taxon>
        <taxon>Varidnaviria</taxon>
        <taxon>Bamfordvirae</taxon>
        <taxon>Nucleocytoviricota</taxon>
        <taxon>Megaviricetes</taxon>
        <taxon>Imitervirales</taxon>
        <taxon>Mimiviridae</taxon>
        <taxon>Klosneuvirinae</taxon>
        <taxon>Catovirus</taxon>
    </lineage>
</organism>
<gene>
    <name evidence="7" type="ORF">Catovirus_1_1076</name>
</gene>
<evidence type="ECO:0000256" key="3">
    <source>
        <dbReference type="ARBA" id="ARBA00022840"/>
    </source>
</evidence>
<keyword evidence="4" id="KW-0648">Protein biosynthesis</keyword>
<keyword evidence="3" id="KW-0067">ATP-binding</keyword>
<reference evidence="7" key="1">
    <citation type="journal article" date="2017" name="Science">
        <title>Giant viruses with an expanded complement of translation system components.</title>
        <authorList>
            <person name="Schulz F."/>
            <person name="Yutin N."/>
            <person name="Ivanova N.N."/>
            <person name="Ortega D.R."/>
            <person name="Lee T.K."/>
            <person name="Vierheilig J."/>
            <person name="Daims H."/>
            <person name="Horn M."/>
            <person name="Wagner M."/>
            <person name="Jensen G.J."/>
            <person name="Kyrpides N.C."/>
            <person name="Koonin E.V."/>
            <person name="Woyke T."/>
        </authorList>
    </citation>
    <scope>NUCLEOTIDE SEQUENCE</scope>
    <source>
        <strain evidence="7">CTV1</strain>
    </source>
</reference>
<dbReference type="PANTHER" id="PTHR11451">
    <property type="entry name" value="THREONINE-TRNA LIGASE"/>
    <property type="match status" value="1"/>
</dbReference>
<dbReference type="InterPro" id="IPR045864">
    <property type="entry name" value="aa-tRNA-synth_II/BPL/LPL"/>
</dbReference>
<dbReference type="PANTHER" id="PTHR11451:SF44">
    <property type="entry name" value="THREONINE--TRNA LIGASE, CHLOROPLASTIC_MITOCHONDRIAL 2"/>
    <property type="match status" value="1"/>
</dbReference>
<evidence type="ECO:0000259" key="6">
    <source>
        <dbReference type="PROSITE" id="PS50862"/>
    </source>
</evidence>
<evidence type="ECO:0000256" key="1">
    <source>
        <dbReference type="ARBA" id="ARBA00022598"/>
    </source>
</evidence>
<dbReference type="GO" id="GO:0004829">
    <property type="term" value="F:threonine-tRNA ligase activity"/>
    <property type="evidence" value="ECO:0007669"/>
    <property type="project" value="TreeGrafter"/>
</dbReference>
<dbReference type="Pfam" id="PF00587">
    <property type="entry name" value="tRNA-synt_2b"/>
    <property type="match status" value="1"/>
</dbReference>
<protein>
    <submittedName>
        <fullName evidence="7">Threonyl-tRNA synthetase</fullName>
    </submittedName>
</protein>
<dbReference type="EMBL" id="KY684083">
    <property type="protein sequence ID" value="ARF09026.1"/>
    <property type="molecule type" value="Genomic_DNA"/>
</dbReference>
<dbReference type="GO" id="GO:0005524">
    <property type="term" value="F:ATP binding"/>
    <property type="evidence" value="ECO:0007669"/>
    <property type="project" value="UniProtKB-KW"/>
</dbReference>
<keyword evidence="2" id="KW-0547">Nucleotide-binding</keyword>
<accession>A0A1V0SBF5</accession>
<evidence type="ECO:0000256" key="4">
    <source>
        <dbReference type="ARBA" id="ARBA00022917"/>
    </source>
</evidence>
<dbReference type="InterPro" id="IPR006195">
    <property type="entry name" value="aa-tRNA-synth_II"/>
</dbReference>
<dbReference type="PROSITE" id="PS50862">
    <property type="entry name" value="AA_TRNA_LIGASE_II"/>
    <property type="match status" value="1"/>
</dbReference>